<feature type="domain" description="Amidase" evidence="2">
    <location>
        <begin position="32"/>
        <end position="430"/>
    </location>
</feature>
<dbReference type="SUPFAM" id="SSF75304">
    <property type="entry name" value="Amidase signature (AS) enzymes"/>
    <property type="match status" value="1"/>
</dbReference>
<evidence type="ECO:0000313" key="3">
    <source>
        <dbReference type="EMBL" id="GGI01460.1"/>
    </source>
</evidence>
<comment type="caution">
    <text evidence="3">The sequence shown here is derived from an EMBL/GenBank/DDBJ whole genome shotgun (WGS) entry which is preliminary data.</text>
</comment>
<dbReference type="Pfam" id="PF01425">
    <property type="entry name" value="Amidase"/>
    <property type="match status" value="1"/>
</dbReference>
<dbReference type="PANTHER" id="PTHR11895:SF7">
    <property type="entry name" value="GLUTAMYL-TRNA(GLN) AMIDOTRANSFERASE SUBUNIT A, MITOCHONDRIAL"/>
    <property type="match status" value="1"/>
</dbReference>
<dbReference type="Proteomes" id="UP000643279">
    <property type="component" value="Unassembled WGS sequence"/>
</dbReference>
<evidence type="ECO:0000259" key="2">
    <source>
        <dbReference type="Pfam" id="PF01425"/>
    </source>
</evidence>
<dbReference type="RefSeq" id="WP_188573359.1">
    <property type="nucleotide sequence ID" value="NZ_BMFW01000034.1"/>
</dbReference>
<sequence length="446" mass="46981">MSSTGRPQTQATGSPGAAVLDDVASGRRTVAEIAQAHLDTIRALEPEIQAFVHLDPRAVRAAARELDRVPPGSPERPLLGLPVGIKDLIDTDDQPTEYGSRLFAGHRPARDAAVVRMLRDAGALVTGKTVTTEFACFSPGKTRNPVDLERTPGGSSSGSAAAVAAGMLPVALGTQTAGSVIRPASFCGIVGFKPTFGAIDRDGVFPISETLDTVGLLSRSVADASAVFDVVRSSASRGNGRTGFVRGVDAATRIGFARPVEWERADPSTREGIDALRLKLMDSGLEALETALPPDFDGLTAAQCLVMDFEVSKALKSRCEKNPEMVSESLLEVLRRGASISVADYSAAMELAERCKAMLPDLFDGVDALLVPAVIGEAPRGLQATGDPLFCRSWTLLQCPAISLPLLRGPNGLPVGVQLVGNLNTDDNLLKTAQTLMDWSVEFAQP</sequence>
<dbReference type="InterPro" id="IPR000120">
    <property type="entry name" value="Amidase"/>
</dbReference>
<dbReference type="InterPro" id="IPR023631">
    <property type="entry name" value="Amidase_dom"/>
</dbReference>
<accession>A0ABQ2B093</accession>
<dbReference type="PANTHER" id="PTHR11895">
    <property type="entry name" value="TRANSAMIDASE"/>
    <property type="match status" value="1"/>
</dbReference>
<dbReference type="EMBL" id="BMFW01000034">
    <property type="protein sequence ID" value="GGI01460.1"/>
    <property type="molecule type" value="Genomic_DNA"/>
</dbReference>
<organism evidence="3 4">
    <name type="scientific">Arthrobacter liuii</name>
    <dbReference type="NCBI Taxonomy" id="1476996"/>
    <lineage>
        <taxon>Bacteria</taxon>
        <taxon>Bacillati</taxon>
        <taxon>Actinomycetota</taxon>
        <taxon>Actinomycetes</taxon>
        <taxon>Micrococcales</taxon>
        <taxon>Micrococcaceae</taxon>
        <taxon>Arthrobacter</taxon>
    </lineage>
</organism>
<name>A0ABQ2B093_9MICC</name>
<evidence type="ECO:0000313" key="4">
    <source>
        <dbReference type="Proteomes" id="UP000643279"/>
    </source>
</evidence>
<comment type="similarity">
    <text evidence="1">Belongs to the amidase family.</text>
</comment>
<protein>
    <submittedName>
        <fullName evidence="3">Amidase</fullName>
    </submittedName>
</protein>
<gene>
    <name evidence="3" type="ORF">GCM10007170_40950</name>
</gene>
<dbReference type="InterPro" id="IPR036928">
    <property type="entry name" value="AS_sf"/>
</dbReference>
<keyword evidence="4" id="KW-1185">Reference proteome</keyword>
<evidence type="ECO:0000256" key="1">
    <source>
        <dbReference type="ARBA" id="ARBA00009199"/>
    </source>
</evidence>
<reference evidence="4" key="1">
    <citation type="journal article" date="2019" name="Int. J. Syst. Evol. Microbiol.">
        <title>The Global Catalogue of Microorganisms (GCM) 10K type strain sequencing project: providing services to taxonomists for standard genome sequencing and annotation.</title>
        <authorList>
            <consortium name="The Broad Institute Genomics Platform"/>
            <consortium name="The Broad Institute Genome Sequencing Center for Infectious Disease"/>
            <person name="Wu L."/>
            <person name="Ma J."/>
        </authorList>
    </citation>
    <scope>NUCLEOTIDE SEQUENCE [LARGE SCALE GENOMIC DNA]</scope>
    <source>
        <strain evidence="4">CGMCC 1.12778</strain>
    </source>
</reference>
<dbReference type="Gene3D" id="3.90.1300.10">
    <property type="entry name" value="Amidase signature (AS) domain"/>
    <property type="match status" value="1"/>
</dbReference>
<proteinExistence type="inferred from homology"/>